<evidence type="ECO:0000313" key="14">
    <source>
        <dbReference type="Ensembl" id="ENSEBUP00000000052.1"/>
    </source>
</evidence>
<dbReference type="Proteomes" id="UP000694388">
    <property type="component" value="Unplaced"/>
</dbReference>
<evidence type="ECO:0000256" key="5">
    <source>
        <dbReference type="ARBA" id="ARBA00022737"/>
    </source>
</evidence>
<evidence type="ECO:0000256" key="12">
    <source>
        <dbReference type="SAM" id="Phobius"/>
    </source>
</evidence>
<dbReference type="GO" id="GO:0008528">
    <property type="term" value="F:G protein-coupled peptide receptor activity"/>
    <property type="evidence" value="ECO:0007669"/>
    <property type="project" value="TreeGrafter"/>
</dbReference>
<dbReference type="Ensembl" id="ENSEBUT00000000341.1">
    <property type="protein sequence ID" value="ENSEBUP00000000052.1"/>
    <property type="gene ID" value="ENSEBUG00000000299.1"/>
</dbReference>
<dbReference type="GO" id="GO:0009755">
    <property type="term" value="P:hormone-mediated signaling pathway"/>
    <property type="evidence" value="ECO:0007669"/>
    <property type="project" value="TreeGrafter"/>
</dbReference>
<dbReference type="InterPro" id="IPR002131">
    <property type="entry name" value="Gphrmn_rcpt_fam"/>
</dbReference>
<evidence type="ECO:0000256" key="1">
    <source>
        <dbReference type="ARBA" id="ARBA00004651"/>
    </source>
</evidence>
<organism evidence="14 15">
    <name type="scientific">Eptatretus burgeri</name>
    <name type="common">Inshore hagfish</name>
    <dbReference type="NCBI Taxonomy" id="7764"/>
    <lineage>
        <taxon>Eukaryota</taxon>
        <taxon>Metazoa</taxon>
        <taxon>Chordata</taxon>
        <taxon>Craniata</taxon>
        <taxon>Vertebrata</taxon>
        <taxon>Cyclostomata</taxon>
        <taxon>Myxini</taxon>
        <taxon>Myxiniformes</taxon>
        <taxon>Myxinidae</taxon>
        <taxon>Eptatretinae</taxon>
        <taxon>Eptatretus</taxon>
    </lineage>
</organism>
<dbReference type="Gene3D" id="3.80.10.10">
    <property type="entry name" value="Ribonuclease Inhibitor"/>
    <property type="match status" value="1"/>
</dbReference>
<reference evidence="14" key="2">
    <citation type="submission" date="2025-09" db="UniProtKB">
        <authorList>
            <consortium name="Ensembl"/>
        </authorList>
    </citation>
    <scope>IDENTIFICATION</scope>
</reference>
<dbReference type="OMA" id="MAITMER"/>
<keyword evidence="5" id="KW-0677">Repeat</keyword>
<comment type="subcellular location">
    <subcellularLocation>
        <location evidence="1">Cell membrane</location>
        <topology evidence="1">Multi-pass membrane protein</topology>
    </subcellularLocation>
</comment>
<feature type="domain" description="G-protein coupled receptors family 1 profile" evidence="13">
    <location>
        <begin position="186"/>
        <end position="331"/>
    </location>
</feature>
<dbReference type="PRINTS" id="PR00237">
    <property type="entry name" value="GPCRRHODOPSN"/>
</dbReference>
<dbReference type="Gene3D" id="1.20.1070.10">
    <property type="entry name" value="Rhodopsin 7-helix transmembrane proteins"/>
    <property type="match status" value="1"/>
</dbReference>
<dbReference type="InterPro" id="IPR032675">
    <property type="entry name" value="LRR_dom_sf"/>
</dbReference>
<evidence type="ECO:0000313" key="15">
    <source>
        <dbReference type="Proteomes" id="UP000694388"/>
    </source>
</evidence>
<evidence type="ECO:0000256" key="8">
    <source>
        <dbReference type="ARBA" id="ARBA00023136"/>
    </source>
</evidence>
<reference evidence="14" key="1">
    <citation type="submission" date="2025-08" db="UniProtKB">
        <authorList>
            <consortium name="Ensembl"/>
        </authorList>
    </citation>
    <scope>IDENTIFICATION</scope>
</reference>
<keyword evidence="9" id="KW-0675">Receptor</keyword>
<keyword evidence="7" id="KW-0297">G-protein coupled receptor</keyword>
<dbReference type="PANTHER" id="PTHR24372:SF0">
    <property type="entry name" value="THYROTROPIN RECEPTOR"/>
    <property type="match status" value="1"/>
</dbReference>
<keyword evidence="3" id="KW-0433">Leucine-rich repeat</keyword>
<dbReference type="GO" id="GO:0004996">
    <property type="term" value="F:thyroid-stimulating hormone receptor activity"/>
    <property type="evidence" value="ECO:0007669"/>
    <property type="project" value="TreeGrafter"/>
</dbReference>
<feature type="transmembrane region" description="Helical" evidence="12">
    <location>
        <begin position="293"/>
        <end position="315"/>
    </location>
</feature>
<keyword evidence="6 12" id="KW-1133">Transmembrane helix</keyword>
<feature type="region of interest" description="Disordered" evidence="11">
    <location>
        <begin position="1"/>
        <end position="36"/>
    </location>
</feature>
<evidence type="ECO:0000256" key="9">
    <source>
        <dbReference type="ARBA" id="ARBA00023170"/>
    </source>
</evidence>
<sequence length="331" mass="36850">MHGEGRECKARKEAEEDIDNQPVGDGKVIGPQTRDVSETRVESIPLRGLEKVQQLRAQKAYWLKKLPPASALPSLTNASLTYSCHCCAFREQKIHLERCGETFCDQMRKIDPAEGSMMGFGDEIRVTGFIEGSTFDDTNYDYYASMCVEDVACQPAPDDFNPCEDIMGDWFLRATIWPVALLAVLGNLVVLVVLLSSQYKLTVPRFLICNLAFADLCMGVYLLLVAVTDIQTQSDFHNHAIDWQNGPGCTTAGFLTIFASELSIFTLMAITMERWHAIAHAMRLDRKMRLHQAGVIMLVAWLLAIMLSSLPLLGISSYSKVTIVVMSDAVQ</sequence>
<keyword evidence="2" id="KW-1003">Cell membrane</keyword>
<dbReference type="PRINTS" id="PR00373">
    <property type="entry name" value="GLYCHORMONER"/>
</dbReference>
<keyword evidence="4 12" id="KW-0812">Transmembrane</keyword>
<dbReference type="InterPro" id="IPR017452">
    <property type="entry name" value="GPCR_Rhodpsn_7TM"/>
</dbReference>
<evidence type="ECO:0000256" key="6">
    <source>
        <dbReference type="ARBA" id="ARBA00022989"/>
    </source>
</evidence>
<name>A0A8C4MZ78_EPTBU</name>
<dbReference type="PANTHER" id="PTHR24372">
    <property type="entry name" value="GLYCOPROTEIN HORMONE RECEPTOR"/>
    <property type="match status" value="1"/>
</dbReference>
<dbReference type="GO" id="GO:0007189">
    <property type="term" value="P:adenylate cyclase-activating G protein-coupled receptor signaling pathway"/>
    <property type="evidence" value="ECO:0007669"/>
    <property type="project" value="TreeGrafter"/>
</dbReference>
<feature type="transmembrane region" description="Helical" evidence="12">
    <location>
        <begin position="207"/>
        <end position="227"/>
    </location>
</feature>
<dbReference type="PROSITE" id="PS50262">
    <property type="entry name" value="G_PROTEIN_RECEP_F1_2"/>
    <property type="match status" value="1"/>
</dbReference>
<evidence type="ECO:0000256" key="4">
    <source>
        <dbReference type="ARBA" id="ARBA00022692"/>
    </source>
</evidence>
<keyword evidence="15" id="KW-1185">Reference proteome</keyword>
<feature type="compositionally biased region" description="Basic and acidic residues" evidence="11">
    <location>
        <begin position="1"/>
        <end position="14"/>
    </location>
</feature>
<evidence type="ECO:0000259" key="13">
    <source>
        <dbReference type="PROSITE" id="PS50262"/>
    </source>
</evidence>
<dbReference type="AlphaFoldDB" id="A0A8C4MZ78"/>
<evidence type="ECO:0000256" key="3">
    <source>
        <dbReference type="ARBA" id="ARBA00022614"/>
    </source>
</evidence>
<proteinExistence type="predicted"/>
<feature type="transmembrane region" description="Helical" evidence="12">
    <location>
        <begin position="170"/>
        <end position="195"/>
    </location>
</feature>
<dbReference type="PROSITE" id="PS00237">
    <property type="entry name" value="G_PROTEIN_RECEP_F1_1"/>
    <property type="match status" value="1"/>
</dbReference>
<dbReference type="GO" id="GO:0005886">
    <property type="term" value="C:plasma membrane"/>
    <property type="evidence" value="ECO:0007669"/>
    <property type="project" value="UniProtKB-SubCell"/>
</dbReference>
<protein>
    <recommendedName>
        <fullName evidence="13">G-protein coupled receptors family 1 profile domain-containing protein</fullName>
    </recommendedName>
</protein>
<keyword evidence="8 12" id="KW-0472">Membrane</keyword>
<feature type="transmembrane region" description="Helical" evidence="12">
    <location>
        <begin position="252"/>
        <end position="272"/>
    </location>
</feature>
<dbReference type="Pfam" id="PF00001">
    <property type="entry name" value="7tm_1"/>
    <property type="match status" value="1"/>
</dbReference>
<evidence type="ECO:0000256" key="11">
    <source>
        <dbReference type="SAM" id="MobiDB-lite"/>
    </source>
</evidence>
<evidence type="ECO:0000256" key="7">
    <source>
        <dbReference type="ARBA" id="ARBA00023040"/>
    </source>
</evidence>
<keyword evidence="10" id="KW-0807">Transducer</keyword>
<dbReference type="GeneTree" id="ENSGT00940000156510"/>
<evidence type="ECO:0000256" key="10">
    <source>
        <dbReference type="ARBA" id="ARBA00023224"/>
    </source>
</evidence>
<dbReference type="InterPro" id="IPR000276">
    <property type="entry name" value="GPCR_Rhodpsn"/>
</dbReference>
<evidence type="ECO:0000256" key="2">
    <source>
        <dbReference type="ARBA" id="ARBA00022475"/>
    </source>
</evidence>
<dbReference type="SUPFAM" id="SSF81321">
    <property type="entry name" value="Family A G protein-coupled receptor-like"/>
    <property type="match status" value="1"/>
</dbReference>
<accession>A0A8C4MZ78</accession>